<evidence type="ECO:0000256" key="2">
    <source>
        <dbReference type="ARBA" id="ARBA00010382"/>
    </source>
</evidence>
<evidence type="ECO:0000256" key="11">
    <source>
        <dbReference type="PROSITE-ProRule" id="PRU00117"/>
    </source>
</evidence>
<dbReference type="PANTHER" id="PTHR11208">
    <property type="entry name" value="RNA-BINDING PROTEIN RELATED"/>
    <property type="match status" value="1"/>
</dbReference>
<evidence type="ECO:0000256" key="3">
    <source>
        <dbReference type="ARBA" id="ARBA00022664"/>
    </source>
</evidence>
<keyword evidence="8 12" id="KW-0508">mRNA splicing</keyword>
<feature type="region of interest" description="Disordered" evidence="13">
    <location>
        <begin position="325"/>
        <end position="450"/>
    </location>
</feature>
<dbReference type="GeneID" id="102543030"/>
<feature type="compositionally biased region" description="Gly residues" evidence="13">
    <location>
        <begin position="382"/>
        <end position="394"/>
    </location>
</feature>
<feature type="region of interest" description="Disordered" evidence="13">
    <location>
        <begin position="529"/>
        <end position="571"/>
    </location>
</feature>
<dbReference type="InterPro" id="IPR032570">
    <property type="entry name" value="SF1-HH"/>
</dbReference>
<dbReference type="Gene3D" id="3.30.1370.10">
    <property type="entry name" value="K Homology domain, type 1"/>
    <property type="match status" value="1"/>
</dbReference>
<dbReference type="InterPro" id="IPR001878">
    <property type="entry name" value="Znf_CCHC"/>
</dbReference>
<feature type="compositionally biased region" description="Low complexity" evidence="13">
    <location>
        <begin position="335"/>
        <end position="350"/>
    </location>
</feature>
<comment type="similarity">
    <text evidence="2 12">Belongs to the BBP/SF1 family.</text>
</comment>
<evidence type="ECO:0000256" key="10">
    <source>
        <dbReference type="PROSITE-ProRule" id="PRU00047"/>
    </source>
</evidence>
<evidence type="ECO:0000256" key="6">
    <source>
        <dbReference type="ARBA" id="ARBA00022833"/>
    </source>
</evidence>
<comment type="function">
    <text evidence="12">Necessary for the splicing of pre-mRNA. Has a role in the recognition of the branch site (5'-UACUAAC-3'), the pyrimidine tract and the 3'-splice site at the 3'-end of introns.</text>
</comment>
<dbReference type="RefSeq" id="XP_072826332.1">
    <property type="nucleotide sequence ID" value="XM_072970231.1"/>
</dbReference>
<comment type="subcellular location">
    <subcellularLocation>
        <location evidence="1 12">Nucleus</location>
    </subcellularLocation>
</comment>
<dbReference type="Pfam" id="PF00098">
    <property type="entry name" value="zf-CCHC"/>
    <property type="match status" value="1"/>
</dbReference>
<proteinExistence type="inferred from homology"/>
<dbReference type="Pfam" id="PF22675">
    <property type="entry name" value="KH-I_KHDC4-BBP"/>
    <property type="match status" value="1"/>
</dbReference>
<keyword evidence="15" id="KW-1185">Reference proteome</keyword>
<reference evidence="16" key="1">
    <citation type="submission" date="2025-08" db="UniProtKB">
        <authorList>
            <consortium name="RefSeq"/>
        </authorList>
    </citation>
    <scope>IDENTIFICATION</scope>
</reference>
<keyword evidence="9 12" id="KW-0539">Nucleus</keyword>
<sequence>MATGANATPLDFPSKKRKRSRWNQDTMEQKTVIPGMPTVIPPGLTREQERAYIVQLQIEDLTRKLRTGDLGIPPNPEDRSPSPEPIYNSEGKRLNTREFRTRKKLEEERHNLITEMVALNPDFKPPADYKPPATRVSDKVMIPQDEYPEINFVGLLIGPRGNTLKNIEKECNAKIMIRGKGSVKEGKVGRKDGQMLPGEDEPLHALVTANTMENVKKAVEQIRNILKQGIETPEDQNDLRKMQLRELARLNGTLREDDNRILRPWQSSETRSITNTTVCTKCGGAGHIASDCKFQRPGDPQSAQDKARMDKEYLSLMAELGEAPVPASVGSTSGPATTPLASAPRPAAPANNPPPPSLMSTTQSRPPWMNSGPSESRPYHGMHGGGPGGPGGGPHSFPHPLPSLAGGHGGHPMQHNPNGPPPPWMQPPPPPMNQGPHPPGHHGPPPMGKSVPGKYACGLWGLSPASRKRYDAAATYGHDAATAAASQWAAPASSLWSSSPMATAAAAASASPSAQQQYGFQYPLAMAAKIPPRSSDGPSHESEDFPRPLVTLPGRQPQQRPWWTGWFGKAA</sequence>
<dbReference type="Proteomes" id="UP001652581">
    <property type="component" value="Chromosome 10"/>
</dbReference>
<dbReference type="InterPro" id="IPR047086">
    <property type="entry name" value="SF1-HH_sf"/>
</dbReference>
<dbReference type="InterPro" id="IPR055256">
    <property type="entry name" value="KH_1_KHDC4/BBP-like"/>
</dbReference>
<dbReference type="SMART" id="SM00322">
    <property type="entry name" value="KH"/>
    <property type="match status" value="1"/>
</dbReference>
<evidence type="ECO:0000256" key="5">
    <source>
        <dbReference type="ARBA" id="ARBA00022771"/>
    </source>
</evidence>
<keyword evidence="3 12" id="KW-0507">mRNA processing</keyword>
<name>A0ABM5DZK2_VICPA</name>
<evidence type="ECO:0000256" key="1">
    <source>
        <dbReference type="ARBA" id="ARBA00004123"/>
    </source>
</evidence>
<feature type="compositionally biased region" description="Pro residues" evidence="13">
    <location>
        <begin position="418"/>
        <end position="447"/>
    </location>
</feature>
<dbReference type="CDD" id="cd22382">
    <property type="entry name" value="KH-I_SF1"/>
    <property type="match status" value="1"/>
</dbReference>
<evidence type="ECO:0000256" key="12">
    <source>
        <dbReference type="RuleBase" id="RU367126"/>
    </source>
</evidence>
<organism evidence="15 16">
    <name type="scientific">Vicugna pacos</name>
    <name type="common">Alpaca</name>
    <name type="synonym">Lama pacos</name>
    <dbReference type="NCBI Taxonomy" id="30538"/>
    <lineage>
        <taxon>Eukaryota</taxon>
        <taxon>Metazoa</taxon>
        <taxon>Chordata</taxon>
        <taxon>Craniata</taxon>
        <taxon>Vertebrata</taxon>
        <taxon>Euteleostomi</taxon>
        <taxon>Mammalia</taxon>
        <taxon>Eutheria</taxon>
        <taxon>Laurasiatheria</taxon>
        <taxon>Artiodactyla</taxon>
        <taxon>Tylopoda</taxon>
        <taxon>Camelidae</taxon>
        <taxon>Vicugna</taxon>
    </lineage>
</organism>
<protein>
    <recommendedName>
        <fullName evidence="12">Splicing factor 1</fullName>
    </recommendedName>
</protein>
<keyword evidence="4 12" id="KW-0479">Metal-binding</keyword>
<evidence type="ECO:0000256" key="13">
    <source>
        <dbReference type="SAM" id="MobiDB-lite"/>
    </source>
</evidence>
<keyword evidence="5 10" id="KW-0863">Zinc-finger</keyword>
<dbReference type="InterPro" id="IPR045071">
    <property type="entry name" value="BBP-like"/>
</dbReference>
<dbReference type="Pfam" id="PF16275">
    <property type="entry name" value="SF1-HH"/>
    <property type="match status" value="1"/>
</dbReference>
<dbReference type="PROSITE" id="PS50084">
    <property type="entry name" value="KH_TYPE_1"/>
    <property type="match status" value="1"/>
</dbReference>
<evidence type="ECO:0000256" key="4">
    <source>
        <dbReference type="ARBA" id="ARBA00022723"/>
    </source>
</evidence>
<evidence type="ECO:0000256" key="8">
    <source>
        <dbReference type="ARBA" id="ARBA00023187"/>
    </source>
</evidence>
<evidence type="ECO:0000256" key="9">
    <source>
        <dbReference type="ARBA" id="ARBA00023242"/>
    </source>
</evidence>
<feature type="region of interest" description="Disordered" evidence="13">
    <location>
        <begin position="65"/>
        <end position="94"/>
    </location>
</feature>
<evidence type="ECO:0000313" key="16">
    <source>
        <dbReference type="RefSeq" id="XP_072826332.1"/>
    </source>
</evidence>
<keyword evidence="12" id="KW-0747">Spliceosome</keyword>
<dbReference type="PROSITE" id="PS50158">
    <property type="entry name" value="ZF_CCHC"/>
    <property type="match status" value="1"/>
</dbReference>
<evidence type="ECO:0000259" key="14">
    <source>
        <dbReference type="PROSITE" id="PS50158"/>
    </source>
</evidence>
<accession>A0ABM5DZK2</accession>
<evidence type="ECO:0000313" key="15">
    <source>
        <dbReference type="Proteomes" id="UP001652581"/>
    </source>
</evidence>
<dbReference type="PANTHER" id="PTHR11208:SF45">
    <property type="entry name" value="SPLICING FACTOR 1"/>
    <property type="match status" value="1"/>
</dbReference>
<gene>
    <name evidence="16" type="primary">SF1</name>
</gene>
<dbReference type="SUPFAM" id="SSF54791">
    <property type="entry name" value="Eukaryotic type KH-domain (KH-domain type I)"/>
    <property type="match status" value="1"/>
</dbReference>
<dbReference type="SMART" id="SM00343">
    <property type="entry name" value="ZnF_C2HC"/>
    <property type="match status" value="1"/>
</dbReference>
<evidence type="ECO:0000256" key="7">
    <source>
        <dbReference type="ARBA" id="ARBA00022884"/>
    </source>
</evidence>
<keyword evidence="6 12" id="KW-0862">Zinc</keyword>
<dbReference type="InterPro" id="IPR036612">
    <property type="entry name" value="KH_dom_type_1_sf"/>
</dbReference>
<feature type="domain" description="CCHC-type" evidence="14">
    <location>
        <begin position="279"/>
        <end position="293"/>
    </location>
</feature>
<dbReference type="InterPro" id="IPR004087">
    <property type="entry name" value="KH_dom"/>
</dbReference>
<keyword evidence="7 11" id="KW-0694">RNA-binding</keyword>
<feature type="region of interest" description="Disordered" evidence="13">
    <location>
        <begin position="1"/>
        <end position="39"/>
    </location>
</feature>
<dbReference type="Gene3D" id="6.10.140.1790">
    <property type="match status" value="1"/>
</dbReference>